<reference evidence="2" key="1">
    <citation type="submission" date="2022-11" db="UniProtKB">
        <authorList>
            <consortium name="WormBaseParasite"/>
        </authorList>
    </citation>
    <scope>IDENTIFICATION</scope>
</reference>
<accession>A0AC35F940</accession>
<proteinExistence type="predicted"/>
<name>A0AC35F940_9BILA</name>
<organism evidence="1 2">
    <name type="scientific">Panagrolaimus sp. PS1159</name>
    <dbReference type="NCBI Taxonomy" id="55785"/>
    <lineage>
        <taxon>Eukaryota</taxon>
        <taxon>Metazoa</taxon>
        <taxon>Ecdysozoa</taxon>
        <taxon>Nematoda</taxon>
        <taxon>Chromadorea</taxon>
        <taxon>Rhabditida</taxon>
        <taxon>Tylenchina</taxon>
        <taxon>Panagrolaimomorpha</taxon>
        <taxon>Panagrolaimoidea</taxon>
        <taxon>Panagrolaimidae</taxon>
        <taxon>Panagrolaimus</taxon>
    </lineage>
</organism>
<dbReference type="WBParaSite" id="PS1159_v2.g15216.t1">
    <property type="protein sequence ID" value="PS1159_v2.g15216.t1"/>
    <property type="gene ID" value="PS1159_v2.g15216"/>
</dbReference>
<evidence type="ECO:0000313" key="2">
    <source>
        <dbReference type="WBParaSite" id="PS1159_v2.g15216.t1"/>
    </source>
</evidence>
<dbReference type="Proteomes" id="UP000887580">
    <property type="component" value="Unplaced"/>
</dbReference>
<protein>
    <submittedName>
        <fullName evidence="2">BTB domain-containing protein</fullName>
    </submittedName>
</protein>
<sequence length="290" mass="32667">MIKRVPGNVNETFSLHGSLTYVRTFSFTYFEKQKEPTINVPETTVLNQLETMLKQAAQFQEKFNKDHEFFDVQKTVKPNKLSLESAMEASETLDAASTTSSSSGIASSASSLQATETKKDEKQNLLLELQNILLKNEYTDVILKASNGIELKSYRCILAANSPTFKSIFDFNADSGLPIEIECEKFSAETILRALSFLYGKNEMLDGDEMNLLEFANEYSINTLKTKCCKLLESKVSIKNACELVKIADENNFTELKQKCVKIIAENKNEIDKNDIAKIPHSILLETFYS</sequence>
<evidence type="ECO:0000313" key="1">
    <source>
        <dbReference type="Proteomes" id="UP000887580"/>
    </source>
</evidence>